<dbReference type="KEGG" id="gtr:GLOTRDRAFT_136007"/>
<evidence type="ECO:0000256" key="1">
    <source>
        <dbReference type="SAM" id="MobiDB-lite"/>
    </source>
</evidence>
<feature type="compositionally biased region" description="Polar residues" evidence="1">
    <location>
        <begin position="143"/>
        <end position="169"/>
    </location>
</feature>
<proteinExistence type="predicted"/>
<dbReference type="OMA" id="IEWAADF"/>
<feature type="compositionally biased region" description="Low complexity" evidence="1">
    <location>
        <begin position="118"/>
        <end position="130"/>
    </location>
</feature>
<protein>
    <submittedName>
        <fullName evidence="2">Uncharacterized protein</fullName>
    </submittedName>
</protein>
<evidence type="ECO:0000313" key="3">
    <source>
        <dbReference type="Proteomes" id="UP000030669"/>
    </source>
</evidence>
<reference evidence="2 3" key="1">
    <citation type="journal article" date="2012" name="Science">
        <title>The Paleozoic origin of enzymatic lignin decomposition reconstructed from 31 fungal genomes.</title>
        <authorList>
            <person name="Floudas D."/>
            <person name="Binder M."/>
            <person name="Riley R."/>
            <person name="Barry K."/>
            <person name="Blanchette R.A."/>
            <person name="Henrissat B."/>
            <person name="Martinez A.T."/>
            <person name="Otillar R."/>
            <person name="Spatafora J.W."/>
            <person name="Yadav J.S."/>
            <person name="Aerts A."/>
            <person name="Benoit I."/>
            <person name="Boyd A."/>
            <person name="Carlson A."/>
            <person name="Copeland A."/>
            <person name="Coutinho P.M."/>
            <person name="de Vries R.P."/>
            <person name="Ferreira P."/>
            <person name="Findley K."/>
            <person name="Foster B."/>
            <person name="Gaskell J."/>
            <person name="Glotzer D."/>
            <person name="Gorecki P."/>
            <person name="Heitman J."/>
            <person name="Hesse C."/>
            <person name="Hori C."/>
            <person name="Igarashi K."/>
            <person name="Jurgens J.A."/>
            <person name="Kallen N."/>
            <person name="Kersten P."/>
            <person name="Kohler A."/>
            <person name="Kuees U."/>
            <person name="Kumar T.K.A."/>
            <person name="Kuo A."/>
            <person name="LaButti K."/>
            <person name="Larrondo L.F."/>
            <person name="Lindquist E."/>
            <person name="Ling A."/>
            <person name="Lombard V."/>
            <person name="Lucas S."/>
            <person name="Lundell T."/>
            <person name="Martin R."/>
            <person name="McLaughlin D.J."/>
            <person name="Morgenstern I."/>
            <person name="Morin E."/>
            <person name="Murat C."/>
            <person name="Nagy L.G."/>
            <person name="Nolan M."/>
            <person name="Ohm R.A."/>
            <person name="Patyshakuliyeva A."/>
            <person name="Rokas A."/>
            <person name="Ruiz-Duenas F.J."/>
            <person name="Sabat G."/>
            <person name="Salamov A."/>
            <person name="Samejima M."/>
            <person name="Schmutz J."/>
            <person name="Slot J.C."/>
            <person name="St John F."/>
            <person name="Stenlid J."/>
            <person name="Sun H."/>
            <person name="Sun S."/>
            <person name="Syed K."/>
            <person name="Tsang A."/>
            <person name="Wiebenga A."/>
            <person name="Young D."/>
            <person name="Pisabarro A."/>
            <person name="Eastwood D.C."/>
            <person name="Martin F."/>
            <person name="Cullen D."/>
            <person name="Grigoriev I.V."/>
            <person name="Hibbett D.S."/>
        </authorList>
    </citation>
    <scope>NUCLEOTIDE SEQUENCE [LARGE SCALE GENOMIC DNA]</scope>
    <source>
        <strain evidence="2 3">ATCC 11539</strain>
    </source>
</reference>
<dbReference type="STRING" id="670483.S7S006"/>
<feature type="compositionally biased region" description="Low complexity" evidence="1">
    <location>
        <begin position="95"/>
        <end position="111"/>
    </location>
</feature>
<organism evidence="2 3">
    <name type="scientific">Gloeophyllum trabeum (strain ATCC 11539 / FP-39264 / Madison 617)</name>
    <name type="common">Brown rot fungus</name>
    <dbReference type="NCBI Taxonomy" id="670483"/>
    <lineage>
        <taxon>Eukaryota</taxon>
        <taxon>Fungi</taxon>
        <taxon>Dikarya</taxon>
        <taxon>Basidiomycota</taxon>
        <taxon>Agaricomycotina</taxon>
        <taxon>Agaricomycetes</taxon>
        <taxon>Gloeophyllales</taxon>
        <taxon>Gloeophyllaceae</taxon>
        <taxon>Gloeophyllum</taxon>
    </lineage>
</organism>
<dbReference type="EMBL" id="KB469297">
    <property type="protein sequence ID" value="EPQ59014.1"/>
    <property type="molecule type" value="Genomic_DNA"/>
</dbReference>
<dbReference type="HOGENOM" id="CLU_1355057_0_0_1"/>
<accession>S7S006</accession>
<dbReference type="GeneID" id="19303446"/>
<dbReference type="AlphaFoldDB" id="S7S006"/>
<feature type="compositionally biased region" description="Low complexity" evidence="1">
    <location>
        <begin position="170"/>
        <end position="187"/>
    </location>
</feature>
<gene>
    <name evidence="2" type="ORF">GLOTRDRAFT_136007</name>
</gene>
<sequence>MVLPVKIEWESYDEHGRRRIKPPASTIHGWLVKWRGTFSGDEELRRQGIREMREARAIRAWRQQKGRTKKGSTSALGLSFLSRGPSTSKPKKSQSRSQSQSQSSSRVVSRSNTRHSQSRSQSQNQNQSRQVIPHPTHHRHGSSRQNSGSAGQKSPQQQQHRPRGSSSHQSPRPSARRANTSRRSSGR</sequence>
<evidence type="ECO:0000313" key="2">
    <source>
        <dbReference type="EMBL" id="EPQ59014.1"/>
    </source>
</evidence>
<dbReference type="eggNOG" id="ENOG502SW68">
    <property type="taxonomic scope" value="Eukaryota"/>
</dbReference>
<dbReference type="RefSeq" id="XP_007862113.1">
    <property type="nucleotide sequence ID" value="XM_007863922.1"/>
</dbReference>
<keyword evidence="3" id="KW-1185">Reference proteome</keyword>
<name>S7S006_GLOTA</name>
<dbReference type="Proteomes" id="UP000030669">
    <property type="component" value="Unassembled WGS sequence"/>
</dbReference>
<feature type="region of interest" description="Disordered" evidence="1">
    <location>
        <begin position="61"/>
        <end position="187"/>
    </location>
</feature>
<dbReference type="OrthoDB" id="3256715at2759"/>